<dbReference type="Proteomes" id="UP000306102">
    <property type="component" value="Unassembled WGS sequence"/>
</dbReference>
<keyword evidence="1 3" id="KW-0175">Coiled coil</keyword>
<organism evidence="6 7">
    <name type="scientific">Camellia sinensis var. sinensis</name>
    <name type="common">China tea</name>
    <dbReference type="NCBI Taxonomy" id="542762"/>
    <lineage>
        <taxon>Eukaryota</taxon>
        <taxon>Viridiplantae</taxon>
        <taxon>Streptophyta</taxon>
        <taxon>Embryophyta</taxon>
        <taxon>Tracheophyta</taxon>
        <taxon>Spermatophyta</taxon>
        <taxon>Magnoliopsida</taxon>
        <taxon>eudicotyledons</taxon>
        <taxon>Gunneridae</taxon>
        <taxon>Pentapetalae</taxon>
        <taxon>asterids</taxon>
        <taxon>Ericales</taxon>
        <taxon>Theaceae</taxon>
        <taxon>Camellia</taxon>
    </lineage>
</organism>
<evidence type="ECO:0000313" key="7">
    <source>
        <dbReference type="Proteomes" id="UP000306102"/>
    </source>
</evidence>
<gene>
    <name evidence="6" type="ORF">TEA_028326</name>
</gene>
<feature type="coiled-coil region" evidence="3">
    <location>
        <begin position="1162"/>
        <end position="1301"/>
    </location>
</feature>
<evidence type="ECO:0000259" key="5">
    <source>
        <dbReference type="PROSITE" id="PS51774"/>
    </source>
</evidence>
<evidence type="ECO:0000313" key="6">
    <source>
        <dbReference type="EMBL" id="THG18703.1"/>
    </source>
</evidence>
<proteinExistence type="inferred from homology"/>
<evidence type="ECO:0000256" key="1">
    <source>
        <dbReference type="ARBA" id="ARBA00023054"/>
    </source>
</evidence>
<comment type="similarity">
    <text evidence="2">Belongs to the NET family.</text>
</comment>
<dbReference type="Gene3D" id="1.10.287.1490">
    <property type="match status" value="1"/>
</dbReference>
<reference evidence="6 7" key="1">
    <citation type="journal article" date="2018" name="Proc. Natl. Acad. Sci. U.S.A.">
        <title>Draft genome sequence of Camellia sinensis var. sinensis provides insights into the evolution of the tea genome and tea quality.</title>
        <authorList>
            <person name="Wei C."/>
            <person name="Yang H."/>
            <person name="Wang S."/>
            <person name="Zhao J."/>
            <person name="Liu C."/>
            <person name="Gao L."/>
            <person name="Xia E."/>
            <person name="Lu Y."/>
            <person name="Tai Y."/>
            <person name="She G."/>
            <person name="Sun J."/>
            <person name="Cao H."/>
            <person name="Tong W."/>
            <person name="Gao Q."/>
            <person name="Li Y."/>
            <person name="Deng W."/>
            <person name="Jiang X."/>
            <person name="Wang W."/>
            <person name="Chen Q."/>
            <person name="Zhang S."/>
            <person name="Li H."/>
            <person name="Wu J."/>
            <person name="Wang P."/>
            <person name="Li P."/>
            <person name="Shi C."/>
            <person name="Zheng F."/>
            <person name="Jian J."/>
            <person name="Huang B."/>
            <person name="Shan D."/>
            <person name="Shi M."/>
            <person name="Fang C."/>
            <person name="Yue Y."/>
            <person name="Li F."/>
            <person name="Li D."/>
            <person name="Wei S."/>
            <person name="Han B."/>
            <person name="Jiang C."/>
            <person name="Yin Y."/>
            <person name="Xia T."/>
            <person name="Zhang Z."/>
            <person name="Bennetzen J.L."/>
            <person name="Zhao S."/>
            <person name="Wan X."/>
        </authorList>
    </citation>
    <scope>NUCLEOTIDE SEQUENCE [LARGE SCALE GENOMIC DNA]</scope>
    <source>
        <strain evidence="7">cv. Shuchazao</strain>
        <tissue evidence="6">Leaf</tissue>
    </source>
</reference>
<keyword evidence="7" id="KW-1185">Reference proteome</keyword>
<feature type="coiled-coil region" evidence="3">
    <location>
        <begin position="1648"/>
        <end position="1697"/>
    </location>
</feature>
<evidence type="ECO:0000256" key="3">
    <source>
        <dbReference type="SAM" id="Coils"/>
    </source>
</evidence>
<dbReference type="Gene3D" id="1.20.5.170">
    <property type="match status" value="1"/>
</dbReference>
<feature type="coiled-coil region" evidence="3">
    <location>
        <begin position="1064"/>
        <end position="1091"/>
    </location>
</feature>
<dbReference type="EMBL" id="SDRB02002887">
    <property type="protein sequence ID" value="THG18703.1"/>
    <property type="molecule type" value="Genomic_DNA"/>
</dbReference>
<sequence>MSTPSHRQSRRMYSWWWDSHISPKNSKWLQENLTDMDAKVKAMIKLIEEDADSFARRAEMYYKKRPELMKLVEEFYRAYRALAERYDNATGVLQQAHRTMAEAFPNQVPMVLGDDSPASSASETDPHTPETSTPRHSFFDPDDLQSDALGQSSSHFHAVKRNGAFSEESDSVPNRKGLKQFNDLFGSVHNAKSGEGRVRKGLSFNEAEEKERSIESKENHVTRDRALFESEVVGKFEKEIQTLKETLAKLEAEKEAGLSQYQQSLERLSKLESDVSRAQEDSIGLNERANKAEGEVQSLKEAITKLEAEKEVSLLQYQQCLERIANLENVISQAKEDAGELNERAHKAETEAQAVKQDLTTLETEKDAALDQYKHSLEMISTLENKLLLAEEDARKLSERADKAEREVENLKQSLAKLTEEKEAIALQYERCLETISSLEHKISCAEEEVQRLNGEIDCRVAKLKGAEEQCLLLERSNQSLHSELESLVLKTGAQSEELTEKQKELGRLWTCIQEERFRFVEAETAFQTLQHLHSQTQEELRSMASELQNRAQLLRDIETHNQSLRDEVLKIKEENKSLSELNLSSAMSIKDMQNEIFNLTETKGKLEEEVELRVDQRNALQQEIYCLKEELNELNKKHQAILDQVEEVGFSPDCFKSSVKELQDENSNLKETCEREISEKVALLVKLEIMQQLLEKNAILEKSLSDLRAELEGARGKINALEESFHSLLEEKSTLVAEKATLITQLQVTTENLEKLSEKNTFLENSLSDAHYELEGLKIRSKSLEDSCQLLENEKSGLMDEKDALFSQVEITRKRFEDLEKGYREVEEKYSALEKEKESTLHEVEELRVSLDVQKQEYASLTTMSKTKLAGMENQICFLQEEGHRRRREFEEELDKSMKHQLQIFILQRCVQDLEEKSRSLLTEFHKLLDASKLSEQLISELEHKNLEQQVEVKSLSDQRSRFRMGMYELLKAFDIDLGHGCEEKIGQDQTYLNHMLSKLEDTKSSLCEVHDENQKLAVEISVLVTMLGHLRLEANAVEMERNILDQELHIKNEQFSVLQIEANKLLVMNEELQSKVREKDQKEEVLTSEIENLHGKFMDMQGACQILQTENSKVLEEKSFLTKRFLDLEEKERTLQEENFSIVGETLSLSTLCLIFKNIINEKSVELKVLNEDLDKLQGVNGALEGKLRMTGGKLEEVQLENLHLKEELKISEDALRTVASVSEQLNHEIANGKDLLSQKEIELSEAEHKLTATENEKSELQKTVEDLKRENDEVKMVRDDQEKQILKLSEDNDHLSKENGYLNEANRELEFELHHLHEEHEKTRSREESLFYEVQKGNNEINLWESEATTFFGDLQISALFQALFEEKVHQLTEACKSLEGETTSKNMDIEKMKERISTLEGENGGLKTQLAAYVPAINALKDCILSLENHTCLHRKLQQSNNEGLKDAELANHSADQKMPDEFSELQDLQTRIKAVEKAVIEMESFVTQENINANTKLEAAMRQIEELKFKGGSNQENVRPTSEISELENGLLTKDIMLDQISECSSYGISRRECANANSHMLELWDIADLDGSIDLTVGKGKKIVTAPTEKGFPVEVVKKQRSRYPNSEILIEKELGVDKLEISRTFSESRRELNKNKVLERLNSDIQKLTNLQITVQDLKRKVEISEKEKKSKAFDDSDTLKLQLEEAEEAILKLFDLNSKLMKSIEDRSFAVDGKPAMDSEESGSISNRRRKISDQARKVSEKIGRLQLEVQKIQFVLLKLDDENEKESKGKMSCLVVETTSAASSKSDYEDSDSSPDFMTMAQSSYQIDPVVEKLMMLISKDKAILARIDA</sequence>
<dbReference type="Pfam" id="PF07765">
    <property type="entry name" value="KIP1"/>
    <property type="match status" value="1"/>
</dbReference>
<feature type="region of interest" description="Disordered" evidence="4">
    <location>
        <begin position="109"/>
        <end position="146"/>
    </location>
</feature>
<feature type="coiled-coil region" evidence="3">
    <location>
        <begin position="233"/>
        <end position="484"/>
    </location>
</feature>
<dbReference type="STRING" id="542762.A0A4S4EPN4"/>
<evidence type="ECO:0000256" key="2">
    <source>
        <dbReference type="ARBA" id="ARBA00038006"/>
    </source>
</evidence>
<dbReference type="InterPro" id="IPR011684">
    <property type="entry name" value="NAB"/>
</dbReference>
<dbReference type="PROSITE" id="PS51774">
    <property type="entry name" value="NAB"/>
    <property type="match status" value="1"/>
</dbReference>
<evidence type="ECO:0000256" key="4">
    <source>
        <dbReference type="SAM" id="MobiDB-lite"/>
    </source>
</evidence>
<dbReference type="InterPro" id="IPR051861">
    <property type="entry name" value="NET_actin-binding_domain"/>
</dbReference>
<dbReference type="PANTHER" id="PTHR32258">
    <property type="entry name" value="PROTEIN NETWORKED 4A"/>
    <property type="match status" value="1"/>
</dbReference>
<feature type="compositionally biased region" description="Polar residues" evidence="4">
    <location>
        <begin position="117"/>
        <end position="135"/>
    </location>
</feature>
<accession>A0A4S4EPN4</accession>
<protein>
    <recommendedName>
        <fullName evidence="5">NAB domain-containing protein</fullName>
    </recommendedName>
</protein>
<dbReference type="GO" id="GO:0005886">
    <property type="term" value="C:plasma membrane"/>
    <property type="evidence" value="ECO:0007669"/>
    <property type="project" value="TreeGrafter"/>
</dbReference>
<name>A0A4S4EPN4_CAMSN</name>
<dbReference type="PANTHER" id="PTHR32258:SF32">
    <property type="entry name" value="PROTEIN NETWORKED 1D"/>
    <property type="match status" value="1"/>
</dbReference>
<feature type="coiled-coil region" evidence="3">
    <location>
        <begin position="538"/>
        <end position="851"/>
    </location>
</feature>
<comment type="caution">
    <text evidence="6">The sequence shown here is derived from an EMBL/GenBank/DDBJ whole genome shotgun (WGS) entry which is preliminary data.</text>
</comment>
<dbReference type="GO" id="GO:0051015">
    <property type="term" value="F:actin filament binding"/>
    <property type="evidence" value="ECO:0007669"/>
    <property type="project" value="TreeGrafter"/>
</dbReference>
<feature type="domain" description="NAB" evidence="5">
    <location>
        <begin position="13"/>
        <end position="93"/>
    </location>
</feature>